<dbReference type="GO" id="GO:0009236">
    <property type="term" value="P:cobalamin biosynthetic process"/>
    <property type="evidence" value="ECO:0007669"/>
    <property type="project" value="UniProtKB-KW"/>
</dbReference>
<dbReference type="Gene3D" id="3.40.50.300">
    <property type="entry name" value="P-loop containing nucleotide triphosphate hydrolases"/>
    <property type="match status" value="1"/>
</dbReference>
<dbReference type="Proteomes" id="UP000712673">
    <property type="component" value="Unassembled WGS sequence"/>
</dbReference>
<evidence type="ECO:0000313" key="20">
    <source>
        <dbReference type="EMBL" id="MBM3226280.1"/>
    </source>
</evidence>
<evidence type="ECO:0000256" key="19">
    <source>
        <dbReference type="PIRSR" id="PIRSR006135-2"/>
    </source>
</evidence>
<keyword evidence="11 20" id="KW-0808">Transferase</keyword>
<dbReference type="GO" id="GO:0008820">
    <property type="term" value="F:cobinamide phosphate guanylyltransferase activity"/>
    <property type="evidence" value="ECO:0007669"/>
    <property type="project" value="UniProtKB-EC"/>
</dbReference>
<comment type="similarity">
    <text evidence="7">Belongs to the CobU/CobP family.</text>
</comment>
<dbReference type="InterPro" id="IPR003203">
    <property type="entry name" value="CobU/CobP"/>
</dbReference>
<feature type="binding site" evidence="19">
    <location>
        <begin position="9"/>
        <end position="16"/>
    </location>
    <ligand>
        <name>GTP</name>
        <dbReference type="ChEBI" id="CHEBI:37565"/>
    </ligand>
</feature>
<comment type="catalytic activity">
    <reaction evidence="2">
        <text>adenosylcob(III)inamide phosphate + GTP + H(+) = adenosylcob(III)inamide-GDP + diphosphate</text>
        <dbReference type="Rhea" id="RHEA:22712"/>
        <dbReference type="ChEBI" id="CHEBI:15378"/>
        <dbReference type="ChEBI" id="CHEBI:33019"/>
        <dbReference type="ChEBI" id="CHEBI:37565"/>
        <dbReference type="ChEBI" id="CHEBI:58502"/>
        <dbReference type="ChEBI" id="CHEBI:60487"/>
        <dbReference type="EC" id="2.7.7.62"/>
    </reaction>
</comment>
<evidence type="ECO:0000256" key="17">
    <source>
        <dbReference type="ARBA" id="ARBA00030571"/>
    </source>
</evidence>
<keyword evidence="20" id="KW-0548">Nucleotidyltransferase</keyword>
<evidence type="ECO:0000256" key="9">
    <source>
        <dbReference type="ARBA" id="ARBA00012523"/>
    </source>
</evidence>
<dbReference type="Pfam" id="PF02283">
    <property type="entry name" value="CobU"/>
    <property type="match status" value="1"/>
</dbReference>
<comment type="pathway">
    <text evidence="5">Cofactor biosynthesis; adenosylcobalamin biosynthesis; adenosylcobalamin from cob(II)yrinate a,c-diamide: step 6/7.</text>
</comment>
<feature type="binding site" evidence="19">
    <location>
        <position position="63"/>
    </location>
    <ligand>
        <name>GTP</name>
        <dbReference type="ChEBI" id="CHEBI:37565"/>
    </ligand>
</feature>
<evidence type="ECO:0000256" key="12">
    <source>
        <dbReference type="ARBA" id="ARBA00022741"/>
    </source>
</evidence>
<evidence type="ECO:0000313" key="21">
    <source>
        <dbReference type="Proteomes" id="UP000712673"/>
    </source>
</evidence>
<comment type="caution">
    <text evidence="20">The sequence shown here is derived from an EMBL/GenBank/DDBJ whole genome shotgun (WGS) entry which is preliminary data.</text>
</comment>
<dbReference type="PIRSF" id="PIRSF006135">
    <property type="entry name" value="CobU"/>
    <property type="match status" value="1"/>
</dbReference>
<keyword evidence="12 19" id="KW-0547">Nucleotide-binding</keyword>
<dbReference type="GO" id="GO:0005525">
    <property type="term" value="F:GTP binding"/>
    <property type="evidence" value="ECO:0007669"/>
    <property type="project" value="UniProtKB-KW"/>
</dbReference>
<feature type="active site" description="GMP-histidine intermediate" evidence="18">
    <location>
        <position position="51"/>
    </location>
</feature>
<name>A0A937W5V0_UNCTE</name>
<comment type="catalytic activity">
    <reaction evidence="3">
        <text>adenosylcob(III)inamide + GTP = adenosylcob(III)inamide phosphate + GDP + H(+)</text>
        <dbReference type="Rhea" id="RHEA:15765"/>
        <dbReference type="ChEBI" id="CHEBI:2480"/>
        <dbReference type="ChEBI" id="CHEBI:15378"/>
        <dbReference type="ChEBI" id="CHEBI:37565"/>
        <dbReference type="ChEBI" id="CHEBI:58189"/>
        <dbReference type="ChEBI" id="CHEBI:58502"/>
        <dbReference type="EC" id="2.7.1.156"/>
    </reaction>
</comment>
<evidence type="ECO:0000256" key="16">
    <source>
        <dbReference type="ARBA" id="ARBA00029570"/>
    </source>
</evidence>
<dbReference type="NCBIfam" id="NF004469">
    <property type="entry name" value="PRK05800.1"/>
    <property type="match status" value="1"/>
</dbReference>
<gene>
    <name evidence="20" type="primary">cobU</name>
    <name evidence="20" type="ORF">FJZ47_21155</name>
</gene>
<dbReference type="AlphaFoldDB" id="A0A937W5V0"/>
<sequence length="199" mass="21069">MGRLCLILGGARSGKSAYAQRLAEAWGGEHVLFVATAEAWDEDMAQRIARHQQERPSAWRTLEMPRQVGHALARQQGDAPVVVVDCLTLLVSNALLALGEAPDPAAATAAVHEEVTALLQTCQASRATYLVVSNEVGLGLVPDNPLGRLYRDLLGKANQTLAAHATAVYWMVAGLPVDVKALASPSIPSPLVGYEATKG</sequence>
<keyword evidence="15 19" id="KW-0342">GTP-binding</keyword>
<dbReference type="GO" id="GO:0005524">
    <property type="term" value="F:ATP binding"/>
    <property type="evidence" value="ECO:0007669"/>
    <property type="project" value="UniProtKB-KW"/>
</dbReference>
<organism evidence="20 21">
    <name type="scientific">Tectimicrobiota bacterium</name>
    <dbReference type="NCBI Taxonomy" id="2528274"/>
    <lineage>
        <taxon>Bacteria</taxon>
        <taxon>Pseudomonadati</taxon>
        <taxon>Nitrospinota/Tectimicrobiota group</taxon>
        <taxon>Candidatus Tectimicrobiota</taxon>
    </lineage>
</organism>
<dbReference type="EMBL" id="VGLS01000851">
    <property type="protein sequence ID" value="MBM3226280.1"/>
    <property type="molecule type" value="Genomic_DNA"/>
</dbReference>
<accession>A0A937W5V0</accession>
<comment type="pathway">
    <text evidence="6">Cofactor biosynthesis; adenosylcobalamin biosynthesis; adenosylcobalamin from cob(II)yrinate a,c-diamide: step 5/7.</text>
</comment>
<keyword evidence="13 20" id="KW-0418">Kinase</keyword>
<dbReference type="SUPFAM" id="SSF52540">
    <property type="entry name" value="P-loop containing nucleoside triphosphate hydrolases"/>
    <property type="match status" value="1"/>
</dbReference>
<evidence type="ECO:0000256" key="7">
    <source>
        <dbReference type="ARBA" id="ARBA00007490"/>
    </source>
</evidence>
<comment type="function">
    <text evidence="4">Catalyzes ATP-dependent phosphorylation of adenosylcobinamide and addition of GMP to adenosylcobinamide phosphate.</text>
</comment>
<evidence type="ECO:0000256" key="5">
    <source>
        <dbReference type="ARBA" id="ARBA00004692"/>
    </source>
</evidence>
<dbReference type="EC" id="2.7.1.156" evidence="8"/>
<evidence type="ECO:0000256" key="11">
    <source>
        <dbReference type="ARBA" id="ARBA00022679"/>
    </source>
</evidence>
<evidence type="ECO:0000256" key="3">
    <source>
        <dbReference type="ARBA" id="ARBA00001522"/>
    </source>
</evidence>
<evidence type="ECO:0000256" key="4">
    <source>
        <dbReference type="ARBA" id="ARBA00003889"/>
    </source>
</evidence>
<evidence type="ECO:0000256" key="18">
    <source>
        <dbReference type="PIRSR" id="PIRSR006135-1"/>
    </source>
</evidence>
<feature type="binding site" evidence="19">
    <location>
        <begin position="35"/>
        <end position="37"/>
    </location>
    <ligand>
        <name>GTP</name>
        <dbReference type="ChEBI" id="CHEBI:37565"/>
    </ligand>
</feature>
<evidence type="ECO:0000256" key="14">
    <source>
        <dbReference type="ARBA" id="ARBA00022840"/>
    </source>
</evidence>
<evidence type="ECO:0000256" key="1">
    <source>
        <dbReference type="ARBA" id="ARBA00000312"/>
    </source>
</evidence>
<dbReference type="GO" id="GO:0043752">
    <property type="term" value="F:adenosylcobinamide kinase activity"/>
    <property type="evidence" value="ECO:0007669"/>
    <property type="project" value="UniProtKB-EC"/>
</dbReference>
<evidence type="ECO:0000256" key="2">
    <source>
        <dbReference type="ARBA" id="ARBA00000711"/>
    </source>
</evidence>
<proteinExistence type="inferred from homology"/>
<dbReference type="PANTHER" id="PTHR34848:SF1">
    <property type="entry name" value="BIFUNCTIONAL ADENOSYLCOBALAMIN BIOSYNTHESIS PROTEIN COBU"/>
    <property type="match status" value="1"/>
</dbReference>
<reference evidence="20" key="1">
    <citation type="submission" date="2019-03" db="EMBL/GenBank/DDBJ databases">
        <title>Lake Tanganyika Metagenome-Assembled Genomes (MAGs).</title>
        <authorList>
            <person name="Tran P."/>
        </authorList>
    </citation>
    <scope>NUCLEOTIDE SEQUENCE</scope>
    <source>
        <strain evidence="20">K_DeepCast_65m_m2_066</strain>
    </source>
</reference>
<evidence type="ECO:0000256" key="6">
    <source>
        <dbReference type="ARBA" id="ARBA00005159"/>
    </source>
</evidence>
<dbReference type="PANTHER" id="PTHR34848">
    <property type="match status" value="1"/>
</dbReference>
<evidence type="ECO:0000256" key="13">
    <source>
        <dbReference type="ARBA" id="ARBA00022777"/>
    </source>
</evidence>
<feature type="binding site" evidence="19">
    <location>
        <position position="85"/>
    </location>
    <ligand>
        <name>GTP</name>
        <dbReference type="ChEBI" id="CHEBI:37565"/>
    </ligand>
</feature>
<protein>
    <recommendedName>
        <fullName evidence="16">Adenosylcobinamide kinase</fullName>
        <ecNumber evidence="8">2.7.1.156</ecNumber>
        <ecNumber evidence="9">2.7.7.62</ecNumber>
    </recommendedName>
    <alternativeName>
        <fullName evidence="17">Adenosylcobinamide-phosphate guanylyltransferase</fullName>
    </alternativeName>
</protein>
<evidence type="ECO:0000256" key="15">
    <source>
        <dbReference type="ARBA" id="ARBA00023134"/>
    </source>
</evidence>
<keyword evidence="10" id="KW-0169">Cobalamin biosynthesis</keyword>
<evidence type="ECO:0000256" key="10">
    <source>
        <dbReference type="ARBA" id="ARBA00022573"/>
    </source>
</evidence>
<keyword evidence="14" id="KW-0067">ATP-binding</keyword>
<comment type="catalytic activity">
    <reaction evidence="1">
        <text>adenosylcob(III)inamide + ATP = adenosylcob(III)inamide phosphate + ADP + H(+)</text>
        <dbReference type="Rhea" id="RHEA:15769"/>
        <dbReference type="ChEBI" id="CHEBI:2480"/>
        <dbReference type="ChEBI" id="CHEBI:15378"/>
        <dbReference type="ChEBI" id="CHEBI:30616"/>
        <dbReference type="ChEBI" id="CHEBI:58502"/>
        <dbReference type="ChEBI" id="CHEBI:456216"/>
        <dbReference type="EC" id="2.7.1.156"/>
    </reaction>
</comment>
<evidence type="ECO:0000256" key="8">
    <source>
        <dbReference type="ARBA" id="ARBA00012016"/>
    </source>
</evidence>
<dbReference type="InterPro" id="IPR027417">
    <property type="entry name" value="P-loop_NTPase"/>
</dbReference>
<dbReference type="CDD" id="cd00544">
    <property type="entry name" value="CobU"/>
    <property type="match status" value="1"/>
</dbReference>
<dbReference type="EC" id="2.7.7.62" evidence="9"/>